<comment type="caution">
    <text evidence="2">The sequence shown here is derived from an EMBL/GenBank/DDBJ whole genome shotgun (WGS) entry which is preliminary data.</text>
</comment>
<accession>A0AA39N7U2</accession>
<dbReference type="EMBL" id="JAUEPS010000012">
    <property type="protein sequence ID" value="KAK0460628.1"/>
    <property type="molecule type" value="Genomic_DNA"/>
</dbReference>
<evidence type="ECO:0000256" key="1">
    <source>
        <dbReference type="SAM" id="MobiDB-lite"/>
    </source>
</evidence>
<feature type="region of interest" description="Disordered" evidence="1">
    <location>
        <begin position="1"/>
        <end position="29"/>
    </location>
</feature>
<keyword evidence="3" id="KW-1185">Reference proteome</keyword>
<name>A0AA39N7U2_ARMTA</name>
<proteinExistence type="predicted"/>
<feature type="compositionally biased region" description="Polar residues" evidence="1">
    <location>
        <begin position="10"/>
        <end position="19"/>
    </location>
</feature>
<dbReference type="RefSeq" id="XP_060332667.1">
    <property type="nucleotide sequence ID" value="XM_060472752.1"/>
</dbReference>
<sequence>MPDIQAIQHEPTSSPTNTCHPPREDRLMPQKPEWHKTAGTLRITGVLEALFTDAAYPRMHISFRKLVEDLSLGQKTVLRQESSAFLAVIPYGAGPKFYQTYTMLKQDVKAFIDNLQVEKGNYKISISKTD</sequence>
<organism evidence="2 3">
    <name type="scientific">Armillaria tabescens</name>
    <name type="common">Ringless honey mushroom</name>
    <name type="synonym">Agaricus tabescens</name>
    <dbReference type="NCBI Taxonomy" id="1929756"/>
    <lineage>
        <taxon>Eukaryota</taxon>
        <taxon>Fungi</taxon>
        <taxon>Dikarya</taxon>
        <taxon>Basidiomycota</taxon>
        <taxon>Agaricomycotina</taxon>
        <taxon>Agaricomycetes</taxon>
        <taxon>Agaricomycetidae</taxon>
        <taxon>Agaricales</taxon>
        <taxon>Marasmiineae</taxon>
        <taxon>Physalacriaceae</taxon>
        <taxon>Desarmillaria</taxon>
    </lineage>
</organism>
<evidence type="ECO:0000313" key="2">
    <source>
        <dbReference type="EMBL" id="KAK0460628.1"/>
    </source>
</evidence>
<dbReference type="AlphaFoldDB" id="A0AA39N7U2"/>
<dbReference type="GeneID" id="85356300"/>
<evidence type="ECO:0000313" key="3">
    <source>
        <dbReference type="Proteomes" id="UP001175211"/>
    </source>
</evidence>
<protein>
    <submittedName>
        <fullName evidence="2">Uncharacterized protein</fullName>
    </submittedName>
</protein>
<dbReference type="Proteomes" id="UP001175211">
    <property type="component" value="Unassembled WGS sequence"/>
</dbReference>
<reference evidence="2" key="1">
    <citation type="submission" date="2023-06" db="EMBL/GenBank/DDBJ databases">
        <authorList>
            <consortium name="Lawrence Berkeley National Laboratory"/>
            <person name="Ahrendt S."/>
            <person name="Sahu N."/>
            <person name="Indic B."/>
            <person name="Wong-Bajracharya J."/>
            <person name="Merenyi Z."/>
            <person name="Ke H.-M."/>
            <person name="Monk M."/>
            <person name="Kocsube S."/>
            <person name="Drula E."/>
            <person name="Lipzen A."/>
            <person name="Balint B."/>
            <person name="Henrissat B."/>
            <person name="Andreopoulos B."/>
            <person name="Martin F.M."/>
            <person name="Harder C.B."/>
            <person name="Rigling D."/>
            <person name="Ford K.L."/>
            <person name="Foster G.D."/>
            <person name="Pangilinan J."/>
            <person name="Papanicolaou A."/>
            <person name="Barry K."/>
            <person name="LaButti K."/>
            <person name="Viragh M."/>
            <person name="Koriabine M."/>
            <person name="Yan M."/>
            <person name="Riley R."/>
            <person name="Champramary S."/>
            <person name="Plett K.L."/>
            <person name="Tsai I.J."/>
            <person name="Slot J."/>
            <person name="Sipos G."/>
            <person name="Plett J."/>
            <person name="Nagy L.G."/>
            <person name="Grigoriev I.V."/>
        </authorList>
    </citation>
    <scope>NUCLEOTIDE SEQUENCE</scope>
    <source>
        <strain evidence="2">CCBAS 213</strain>
    </source>
</reference>
<gene>
    <name evidence="2" type="ORF">EV420DRAFT_1533214</name>
</gene>